<name>A0A2K3KL49_TRIPR</name>
<dbReference type="PANTHER" id="PTHR12696">
    <property type="entry name" value="TIP120"/>
    <property type="match status" value="1"/>
</dbReference>
<dbReference type="Proteomes" id="UP000236291">
    <property type="component" value="Unassembled WGS sequence"/>
</dbReference>
<accession>A0A2K3KL49</accession>
<dbReference type="InterPro" id="IPR011989">
    <property type="entry name" value="ARM-like"/>
</dbReference>
<keyword evidence="1" id="KW-0677">Repeat</keyword>
<proteinExistence type="predicted"/>
<protein>
    <submittedName>
        <fullName evidence="3">Cullin-associated NEDD8-dissociated protein 1-like</fullName>
    </submittedName>
</protein>
<reference evidence="3 4" key="2">
    <citation type="journal article" date="2017" name="Front. Plant Sci.">
        <title>Gene Classification and Mining of Molecular Markers Useful in Red Clover (Trifolium pratense) Breeding.</title>
        <authorList>
            <person name="Istvanek J."/>
            <person name="Dluhosova J."/>
            <person name="Dluhos P."/>
            <person name="Patkova L."/>
            <person name="Nedelnik J."/>
            <person name="Repkova J."/>
        </authorList>
    </citation>
    <scope>NUCLEOTIDE SEQUENCE [LARGE SCALE GENOMIC DNA]</scope>
    <source>
        <strain evidence="4">cv. Tatra</strain>
        <tissue evidence="3">Young leaves</tissue>
    </source>
</reference>
<evidence type="ECO:0000313" key="3">
    <source>
        <dbReference type="EMBL" id="PNX67010.1"/>
    </source>
</evidence>
<dbReference type="InterPro" id="IPR039852">
    <property type="entry name" value="CAND1/CAND2"/>
</dbReference>
<dbReference type="STRING" id="57577.A0A2K3KL49"/>
<dbReference type="EMBL" id="ASHM01100787">
    <property type="protein sequence ID" value="PNX67010.1"/>
    <property type="molecule type" value="Genomic_DNA"/>
</dbReference>
<reference evidence="3 4" key="1">
    <citation type="journal article" date="2014" name="Am. J. Bot.">
        <title>Genome assembly and annotation for red clover (Trifolium pratense; Fabaceae).</title>
        <authorList>
            <person name="Istvanek J."/>
            <person name="Jaros M."/>
            <person name="Krenek A."/>
            <person name="Repkova J."/>
        </authorList>
    </citation>
    <scope>NUCLEOTIDE SEQUENCE [LARGE SCALE GENOMIC DNA]</scope>
    <source>
        <strain evidence="4">cv. Tatra</strain>
        <tissue evidence="3">Young leaves</tissue>
    </source>
</reference>
<sequence>MEEDTDDEGHEEEDEYVAMWLLPVCERANEYTDDEDASWKVRRAAAKCLAALMVSRPELLS</sequence>
<dbReference type="Gene3D" id="1.25.10.10">
    <property type="entry name" value="Leucine-rich Repeat Variant"/>
    <property type="match status" value="1"/>
</dbReference>
<dbReference type="AlphaFoldDB" id="A0A2K3KL49"/>
<comment type="caution">
    <text evidence="3">The sequence shown here is derived from an EMBL/GenBank/DDBJ whole genome shotgun (WGS) entry which is preliminary data.</text>
</comment>
<dbReference type="InterPro" id="IPR016024">
    <property type="entry name" value="ARM-type_fold"/>
</dbReference>
<evidence type="ECO:0000313" key="4">
    <source>
        <dbReference type="Proteomes" id="UP000236291"/>
    </source>
</evidence>
<evidence type="ECO:0000256" key="1">
    <source>
        <dbReference type="ARBA" id="ARBA00022737"/>
    </source>
</evidence>
<dbReference type="GO" id="GO:0010265">
    <property type="term" value="P:SCF complex assembly"/>
    <property type="evidence" value="ECO:0007669"/>
    <property type="project" value="InterPro"/>
</dbReference>
<evidence type="ECO:0000256" key="2">
    <source>
        <dbReference type="ARBA" id="ARBA00022786"/>
    </source>
</evidence>
<organism evidence="3 4">
    <name type="scientific">Trifolium pratense</name>
    <name type="common">Red clover</name>
    <dbReference type="NCBI Taxonomy" id="57577"/>
    <lineage>
        <taxon>Eukaryota</taxon>
        <taxon>Viridiplantae</taxon>
        <taxon>Streptophyta</taxon>
        <taxon>Embryophyta</taxon>
        <taxon>Tracheophyta</taxon>
        <taxon>Spermatophyta</taxon>
        <taxon>Magnoliopsida</taxon>
        <taxon>eudicotyledons</taxon>
        <taxon>Gunneridae</taxon>
        <taxon>Pentapetalae</taxon>
        <taxon>rosids</taxon>
        <taxon>fabids</taxon>
        <taxon>Fabales</taxon>
        <taxon>Fabaceae</taxon>
        <taxon>Papilionoideae</taxon>
        <taxon>50 kb inversion clade</taxon>
        <taxon>NPAAA clade</taxon>
        <taxon>Hologalegina</taxon>
        <taxon>IRL clade</taxon>
        <taxon>Trifolieae</taxon>
        <taxon>Trifolium</taxon>
    </lineage>
</organism>
<dbReference type="SUPFAM" id="SSF48371">
    <property type="entry name" value="ARM repeat"/>
    <property type="match status" value="1"/>
</dbReference>
<keyword evidence="2" id="KW-0833">Ubl conjugation pathway</keyword>
<gene>
    <name evidence="3" type="ORF">L195_g055395</name>
</gene>